<dbReference type="EMBL" id="JANPWB010000014">
    <property type="protein sequence ID" value="KAJ1098944.1"/>
    <property type="molecule type" value="Genomic_DNA"/>
</dbReference>
<feature type="region of interest" description="Disordered" evidence="1">
    <location>
        <begin position="150"/>
        <end position="171"/>
    </location>
</feature>
<name>A0AAV7M8S4_PLEWA</name>
<sequence length="171" mass="19099">MGFAEQQGWVPQSSSQEELPFSQDAGSGSGANPHQADFEQLVQAVNKEHGYSSSQSLRPEDQSKGDLDSSSSNSPDRDFDPLPRKCKAKSRHSTESEQPLKVLTFEPEDTVHPRSSSWAPLSKVAEYVQAHIRHCFDKDVRSRLRSQCPRPDFPSKVTETPELDPTLVTYL</sequence>
<dbReference type="AlphaFoldDB" id="A0AAV7M8S4"/>
<evidence type="ECO:0000256" key="1">
    <source>
        <dbReference type="SAM" id="MobiDB-lite"/>
    </source>
</evidence>
<organism evidence="2 3">
    <name type="scientific">Pleurodeles waltl</name>
    <name type="common">Iberian ribbed newt</name>
    <dbReference type="NCBI Taxonomy" id="8319"/>
    <lineage>
        <taxon>Eukaryota</taxon>
        <taxon>Metazoa</taxon>
        <taxon>Chordata</taxon>
        <taxon>Craniata</taxon>
        <taxon>Vertebrata</taxon>
        <taxon>Euteleostomi</taxon>
        <taxon>Amphibia</taxon>
        <taxon>Batrachia</taxon>
        <taxon>Caudata</taxon>
        <taxon>Salamandroidea</taxon>
        <taxon>Salamandridae</taxon>
        <taxon>Pleurodelinae</taxon>
        <taxon>Pleurodeles</taxon>
    </lineage>
</organism>
<dbReference type="Proteomes" id="UP001066276">
    <property type="component" value="Chromosome 10"/>
</dbReference>
<reference evidence="2" key="1">
    <citation type="journal article" date="2022" name="bioRxiv">
        <title>Sequencing and chromosome-scale assembly of the giantPleurodeles waltlgenome.</title>
        <authorList>
            <person name="Brown T."/>
            <person name="Elewa A."/>
            <person name="Iarovenko S."/>
            <person name="Subramanian E."/>
            <person name="Araus A.J."/>
            <person name="Petzold A."/>
            <person name="Susuki M."/>
            <person name="Suzuki K.-i.T."/>
            <person name="Hayashi T."/>
            <person name="Toyoda A."/>
            <person name="Oliveira C."/>
            <person name="Osipova E."/>
            <person name="Leigh N.D."/>
            <person name="Simon A."/>
            <person name="Yun M.H."/>
        </authorList>
    </citation>
    <scope>NUCLEOTIDE SEQUENCE</scope>
    <source>
        <strain evidence="2">20211129_DDA</strain>
        <tissue evidence="2">Liver</tissue>
    </source>
</reference>
<evidence type="ECO:0000313" key="3">
    <source>
        <dbReference type="Proteomes" id="UP001066276"/>
    </source>
</evidence>
<comment type="caution">
    <text evidence="2">The sequence shown here is derived from an EMBL/GenBank/DDBJ whole genome shotgun (WGS) entry which is preliminary data.</text>
</comment>
<keyword evidence="3" id="KW-1185">Reference proteome</keyword>
<feature type="compositionally biased region" description="Basic and acidic residues" evidence="1">
    <location>
        <begin position="58"/>
        <end position="67"/>
    </location>
</feature>
<protein>
    <submittedName>
        <fullName evidence="2">Uncharacterized protein</fullName>
    </submittedName>
</protein>
<feature type="region of interest" description="Disordered" evidence="1">
    <location>
        <begin position="1"/>
        <end position="118"/>
    </location>
</feature>
<gene>
    <name evidence="2" type="ORF">NDU88_004051</name>
</gene>
<proteinExistence type="predicted"/>
<accession>A0AAV7M8S4</accession>
<evidence type="ECO:0000313" key="2">
    <source>
        <dbReference type="EMBL" id="KAJ1098944.1"/>
    </source>
</evidence>